<evidence type="ECO:0000313" key="1">
    <source>
        <dbReference type="EMBL" id="KRZ17593.1"/>
    </source>
</evidence>
<accession>A0A0V1I3Z8</accession>
<sequence length="31" mass="3729">MSKLTRFKNFSEVHRLLNPHSPVQLLHTKRN</sequence>
<evidence type="ECO:0000313" key="2">
    <source>
        <dbReference type="Proteomes" id="UP000055024"/>
    </source>
</evidence>
<dbReference type="Proteomes" id="UP000055024">
    <property type="component" value="Unassembled WGS sequence"/>
</dbReference>
<dbReference type="EMBL" id="JYDP01000006">
    <property type="protein sequence ID" value="KRZ17593.1"/>
    <property type="molecule type" value="Genomic_DNA"/>
</dbReference>
<protein>
    <submittedName>
        <fullName evidence="1">Uncharacterized protein</fullName>
    </submittedName>
</protein>
<comment type="caution">
    <text evidence="1">The sequence shown here is derived from an EMBL/GenBank/DDBJ whole genome shotgun (WGS) entry which is preliminary data.</text>
</comment>
<keyword evidence="2" id="KW-1185">Reference proteome</keyword>
<reference evidence="1 2" key="1">
    <citation type="submission" date="2015-01" db="EMBL/GenBank/DDBJ databases">
        <title>Evolution of Trichinella species and genotypes.</title>
        <authorList>
            <person name="Korhonen P.K."/>
            <person name="Edoardo P."/>
            <person name="Giuseppe L.R."/>
            <person name="Gasser R.B."/>
        </authorList>
    </citation>
    <scope>NUCLEOTIDE SEQUENCE [LARGE SCALE GENOMIC DNA]</scope>
    <source>
        <strain evidence="1">ISS1029</strain>
    </source>
</reference>
<name>A0A0V1I3Z8_9BILA</name>
<gene>
    <name evidence="1" type="ORF">T11_10189</name>
</gene>
<dbReference type="AlphaFoldDB" id="A0A0V1I3Z8"/>
<organism evidence="1 2">
    <name type="scientific">Trichinella zimbabwensis</name>
    <dbReference type="NCBI Taxonomy" id="268475"/>
    <lineage>
        <taxon>Eukaryota</taxon>
        <taxon>Metazoa</taxon>
        <taxon>Ecdysozoa</taxon>
        <taxon>Nematoda</taxon>
        <taxon>Enoplea</taxon>
        <taxon>Dorylaimia</taxon>
        <taxon>Trichinellida</taxon>
        <taxon>Trichinellidae</taxon>
        <taxon>Trichinella</taxon>
    </lineage>
</organism>
<proteinExistence type="predicted"/>